<dbReference type="AlphaFoldDB" id="A0A936F162"/>
<keyword evidence="2" id="KW-0575">Peroxidase</keyword>
<dbReference type="NCBIfam" id="TIGR01926">
    <property type="entry name" value="peroxid_rel"/>
    <property type="match status" value="1"/>
</dbReference>
<dbReference type="InterPro" id="IPR010195">
    <property type="entry name" value="Uncharacterised_peroxidase-rel"/>
</dbReference>
<dbReference type="InterPro" id="IPR029032">
    <property type="entry name" value="AhpD-like"/>
</dbReference>
<comment type="caution">
    <text evidence="2">The sequence shown here is derived from an EMBL/GenBank/DDBJ whole genome shotgun (WGS) entry which is preliminary data.</text>
</comment>
<organism evidence="2 3">
    <name type="scientific">Candidatus Geothrix odensensis</name>
    <dbReference type="NCBI Taxonomy" id="2954440"/>
    <lineage>
        <taxon>Bacteria</taxon>
        <taxon>Pseudomonadati</taxon>
        <taxon>Acidobacteriota</taxon>
        <taxon>Holophagae</taxon>
        <taxon>Holophagales</taxon>
        <taxon>Holophagaceae</taxon>
        <taxon>Geothrix</taxon>
    </lineage>
</organism>
<dbReference type="PANTHER" id="PTHR35446:SF3">
    <property type="entry name" value="CMD DOMAIN-CONTAINING PROTEIN"/>
    <property type="match status" value="1"/>
</dbReference>
<dbReference type="InterPro" id="IPR003779">
    <property type="entry name" value="CMD-like"/>
</dbReference>
<keyword evidence="2" id="KW-0560">Oxidoreductase</keyword>
<dbReference type="PANTHER" id="PTHR35446">
    <property type="entry name" value="SI:CH211-175M2.5"/>
    <property type="match status" value="1"/>
</dbReference>
<dbReference type="InterPro" id="IPR004675">
    <property type="entry name" value="AhpD_core"/>
</dbReference>
<proteinExistence type="predicted"/>
<evidence type="ECO:0000313" key="2">
    <source>
        <dbReference type="EMBL" id="MBK8571973.1"/>
    </source>
</evidence>
<feature type="domain" description="Carboxymuconolactone decarboxylase-like" evidence="1">
    <location>
        <begin position="41"/>
        <end position="99"/>
    </location>
</feature>
<name>A0A936F162_9BACT</name>
<dbReference type="GO" id="GO:0051920">
    <property type="term" value="F:peroxiredoxin activity"/>
    <property type="evidence" value="ECO:0007669"/>
    <property type="project" value="InterPro"/>
</dbReference>
<sequence>MTTISPLDPTQATPEVAAILQAVKAKLGRVPNLFLTLAKAPAALKTYLGASEALGAGLLDAQQREVIALAVAEANGCDYCLAAHSAIGKMVGLDADTLLQSRSGVPASRRHAALAAFARAVVRERGQVSPLDLQAAREAGLDDQDLLEVVANVAVNILTNYTNLVAGTVVDFPKVERLAHV</sequence>
<dbReference type="Gene3D" id="1.20.1290.10">
    <property type="entry name" value="AhpD-like"/>
    <property type="match status" value="1"/>
</dbReference>
<dbReference type="Proteomes" id="UP000709959">
    <property type="component" value="Unassembled WGS sequence"/>
</dbReference>
<evidence type="ECO:0000259" key="1">
    <source>
        <dbReference type="Pfam" id="PF02627"/>
    </source>
</evidence>
<dbReference type="SUPFAM" id="SSF69118">
    <property type="entry name" value="AhpD-like"/>
    <property type="match status" value="1"/>
</dbReference>
<evidence type="ECO:0000313" key="3">
    <source>
        <dbReference type="Proteomes" id="UP000709959"/>
    </source>
</evidence>
<gene>
    <name evidence="2" type="ORF">IPN91_04850</name>
</gene>
<reference evidence="2 3" key="1">
    <citation type="submission" date="2020-10" db="EMBL/GenBank/DDBJ databases">
        <title>Connecting structure to function with the recovery of over 1000 high-quality activated sludge metagenome-assembled genomes encoding full-length rRNA genes using long-read sequencing.</title>
        <authorList>
            <person name="Singleton C.M."/>
            <person name="Petriglieri F."/>
            <person name="Kristensen J.M."/>
            <person name="Kirkegaard R.H."/>
            <person name="Michaelsen T.Y."/>
            <person name="Andersen M.H."/>
            <person name="Karst S.M."/>
            <person name="Dueholm M.S."/>
            <person name="Nielsen P.H."/>
            <person name="Albertsen M."/>
        </authorList>
    </citation>
    <scope>NUCLEOTIDE SEQUENCE [LARGE SCALE GENOMIC DNA]</scope>
    <source>
        <strain evidence="2">OdNE_18-Q3-R46-58_MAXAC.008</strain>
    </source>
</reference>
<dbReference type="NCBIfam" id="TIGR00778">
    <property type="entry name" value="ahpD_dom"/>
    <property type="match status" value="1"/>
</dbReference>
<accession>A0A936F162</accession>
<dbReference type="EMBL" id="JADKCH010000002">
    <property type="protein sequence ID" value="MBK8571973.1"/>
    <property type="molecule type" value="Genomic_DNA"/>
</dbReference>
<protein>
    <submittedName>
        <fullName evidence="2">Peroxidase-related enzyme</fullName>
    </submittedName>
</protein>
<dbReference type="Pfam" id="PF02627">
    <property type="entry name" value="CMD"/>
    <property type="match status" value="1"/>
</dbReference>